<dbReference type="SMART" id="SM00228">
    <property type="entry name" value="PDZ"/>
    <property type="match status" value="1"/>
</dbReference>
<evidence type="ECO:0000259" key="5">
    <source>
        <dbReference type="PROSITE" id="PS50002"/>
    </source>
</evidence>
<dbReference type="GO" id="GO:0005829">
    <property type="term" value="C:cytosol"/>
    <property type="evidence" value="ECO:0007669"/>
    <property type="project" value="Ensembl"/>
</dbReference>
<evidence type="ECO:0000313" key="9">
    <source>
        <dbReference type="Ensembl" id="ENSGALP00010037826.1"/>
    </source>
</evidence>
<dbReference type="SMART" id="SM00072">
    <property type="entry name" value="GuKc"/>
    <property type="match status" value="1"/>
</dbReference>
<evidence type="ECO:0000256" key="4">
    <source>
        <dbReference type="SAM" id="Coils"/>
    </source>
</evidence>
<dbReference type="InterPro" id="IPR035600">
    <property type="entry name" value="MPP4_SH3"/>
</dbReference>
<evidence type="ECO:0000256" key="1">
    <source>
        <dbReference type="ARBA" id="ARBA00007014"/>
    </source>
</evidence>
<dbReference type="GO" id="GO:0032991">
    <property type="term" value="C:protein-containing complex"/>
    <property type="evidence" value="ECO:0007669"/>
    <property type="project" value="Ensembl"/>
</dbReference>
<accession>A0A8V1A5W7</accession>
<dbReference type="InterPro" id="IPR008144">
    <property type="entry name" value="Guanylate_kin-like_dom"/>
</dbReference>
<dbReference type="FunCoup" id="A0A8V1A5W7">
    <property type="interactions" value="27"/>
</dbReference>
<dbReference type="PROSITE" id="PS50002">
    <property type="entry name" value="SH3"/>
    <property type="match status" value="1"/>
</dbReference>
<dbReference type="InterPro" id="IPR004172">
    <property type="entry name" value="L27_dom"/>
</dbReference>
<dbReference type="Ensembl" id="ENSGALT00010061145.1">
    <property type="protein sequence ID" value="ENSGALP00010037826.1"/>
    <property type="gene ID" value="ENSGALG00010024947.1"/>
</dbReference>
<reference evidence="9" key="1">
    <citation type="submission" date="2020-11" db="EMBL/GenBank/DDBJ databases">
        <title>Gallus gallus (Chicken) genome, bGalGal1, GRCg7b, maternal haplotype autosomes + Z &amp; W.</title>
        <authorList>
            <person name="Warren W."/>
            <person name="Formenti G."/>
            <person name="Fedrigo O."/>
            <person name="Haase B."/>
            <person name="Mountcastle J."/>
            <person name="Balacco J."/>
            <person name="Tracey A."/>
            <person name="Schneider V."/>
            <person name="Okimoto R."/>
            <person name="Cheng H."/>
            <person name="Hawken R."/>
            <person name="Howe K."/>
            <person name="Jarvis E.D."/>
        </authorList>
    </citation>
    <scope>NUCLEOTIDE SEQUENCE [LARGE SCALE GENOMIC DNA]</scope>
    <source>
        <strain evidence="9">Broiler</strain>
    </source>
</reference>
<name>A0A8V1A5W7_CHICK</name>
<dbReference type="Pfam" id="PF00625">
    <property type="entry name" value="Guanylate_kin"/>
    <property type="match status" value="1"/>
</dbReference>
<keyword evidence="10" id="KW-1185">Reference proteome</keyword>
<evidence type="ECO:0000259" key="8">
    <source>
        <dbReference type="PROSITE" id="PS51022"/>
    </source>
</evidence>
<dbReference type="PROSITE" id="PS00856">
    <property type="entry name" value="GUANYLATE_KINASE_1"/>
    <property type="match status" value="1"/>
</dbReference>
<organism evidence="9 10">
    <name type="scientific">Gallus gallus</name>
    <name type="common">Chicken</name>
    <dbReference type="NCBI Taxonomy" id="9031"/>
    <lineage>
        <taxon>Eukaryota</taxon>
        <taxon>Metazoa</taxon>
        <taxon>Chordata</taxon>
        <taxon>Craniata</taxon>
        <taxon>Vertebrata</taxon>
        <taxon>Euteleostomi</taxon>
        <taxon>Archelosauria</taxon>
        <taxon>Archosauria</taxon>
        <taxon>Dinosauria</taxon>
        <taxon>Saurischia</taxon>
        <taxon>Theropoda</taxon>
        <taxon>Coelurosauria</taxon>
        <taxon>Aves</taxon>
        <taxon>Neognathae</taxon>
        <taxon>Galloanserae</taxon>
        <taxon>Galliformes</taxon>
        <taxon>Phasianidae</taxon>
        <taxon>Phasianinae</taxon>
        <taxon>Gallus</taxon>
    </lineage>
</organism>
<feature type="domain" description="Guanylate kinase-like" evidence="6">
    <location>
        <begin position="367"/>
        <end position="556"/>
    </location>
</feature>
<dbReference type="Pfam" id="PF00595">
    <property type="entry name" value="PDZ"/>
    <property type="match status" value="1"/>
</dbReference>
<dbReference type="AlphaFoldDB" id="A0A8V1A5W7"/>
<dbReference type="GO" id="GO:0015629">
    <property type="term" value="C:actin cytoskeleton"/>
    <property type="evidence" value="ECO:0007669"/>
    <property type="project" value="Ensembl"/>
</dbReference>
<dbReference type="InterPro" id="IPR027417">
    <property type="entry name" value="P-loop_NTPase"/>
</dbReference>
<comment type="similarity">
    <text evidence="1">Belongs to the MAGUK family.</text>
</comment>
<keyword evidence="4" id="KW-0175">Coiled coil</keyword>
<dbReference type="Gene3D" id="1.10.287.650">
    <property type="entry name" value="L27 domain"/>
    <property type="match status" value="1"/>
</dbReference>
<dbReference type="SUPFAM" id="SSF50044">
    <property type="entry name" value="SH3-domain"/>
    <property type="match status" value="1"/>
</dbReference>
<dbReference type="PROSITE" id="PS51022">
    <property type="entry name" value="L27"/>
    <property type="match status" value="1"/>
</dbReference>
<feature type="domain" description="PDZ" evidence="7">
    <location>
        <begin position="140"/>
        <end position="221"/>
    </location>
</feature>
<dbReference type="InterPro" id="IPR001452">
    <property type="entry name" value="SH3_domain"/>
</dbReference>
<dbReference type="SMART" id="SM00569">
    <property type="entry name" value="L27"/>
    <property type="match status" value="2"/>
</dbReference>
<reference evidence="9" key="2">
    <citation type="submission" date="2025-08" db="UniProtKB">
        <authorList>
            <consortium name="Ensembl"/>
        </authorList>
    </citation>
    <scope>IDENTIFICATION</scope>
    <source>
        <strain evidence="9">broiler</strain>
    </source>
</reference>
<dbReference type="InterPro" id="IPR036892">
    <property type="entry name" value="L27_dom_sf"/>
</dbReference>
<feature type="domain" description="L27" evidence="8">
    <location>
        <begin position="66"/>
        <end position="123"/>
    </location>
</feature>
<dbReference type="SUPFAM" id="SSF52540">
    <property type="entry name" value="P-loop containing nucleoside triphosphate hydrolases"/>
    <property type="match status" value="1"/>
</dbReference>
<evidence type="ECO:0000259" key="6">
    <source>
        <dbReference type="PROSITE" id="PS50052"/>
    </source>
</evidence>
<dbReference type="Gene3D" id="3.40.50.300">
    <property type="entry name" value="P-loop containing nucleotide triphosphate hydrolases"/>
    <property type="match status" value="1"/>
</dbReference>
<sequence length="576" mass="65283">MESPGMKEKTEMPAVCSQDNVLQELSLLCKRDVNGVGVLYDLLRSRWLQALLKIYECLQNYLGKRPVPVTLQAHALNREVVELLHEASATGEIKELRRLLRAPHLRALLSAHDTVAQKDFEPTLPPLPDNIPENEEAMRIVCLVKNNQPLGATIKRHEITGDITVARVIHGGLADRSGLLYAGDKLVEVNGVSVDGLEPEQVINILALSQGTIMFKLIPVSDRPVSNQTTLYVRAMADYWPLQDPAIPCADAGLPFKKGEILQIVDQNDALWWQARKVSDLGACAGLIPSNHLLKRKQREFWWSQPFQPHLCKYLGWKQEFIGIGTWSASRANQQTCYARCPSSCCSTFAAPYEEVVRYQRHPGDRNRLIVLVGPAGVGVNELRRRLIASNPREFQSAVPHTTRVQKSYEMNGREYHYVSKETFENMVYSHRMLEYGEYKGYLYGTSVDAVRTVLDEGKICVVDLEPHGIQIARTHELKPYIIFIKPSSISCMRQTRKNARIITDYYVNMKFKEEDLQEMEDSAKKMEAQFGQFFDQVIVNDNLQEASAQLLSAVHHAQDEPQWVPAVWICSDTQT</sequence>
<dbReference type="CDD" id="cd06799">
    <property type="entry name" value="PDZ_MPP3-MPP4-MPP7-like"/>
    <property type="match status" value="1"/>
</dbReference>
<dbReference type="SUPFAM" id="SSF101288">
    <property type="entry name" value="L27 domain"/>
    <property type="match status" value="1"/>
</dbReference>
<dbReference type="InterPro" id="IPR008145">
    <property type="entry name" value="GK/Ca_channel_bsu"/>
</dbReference>
<reference evidence="9" key="3">
    <citation type="submission" date="2025-09" db="UniProtKB">
        <authorList>
            <consortium name="Ensembl"/>
        </authorList>
    </citation>
    <scope>IDENTIFICATION</scope>
    <source>
        <strain evidence="9">broiler</strain>
    </source>
</reference>
<dbReference type="Gene3D" id="2.30.42.10">
    <property type="match status" value="1"/>
</dbReference>
<dbReference type="InterPro" id="IPR014775">
    <property type="entry name" value="L27_C"/>
</dbReference>
<dbReference type="Gene3D" id="2.30.30.40">
    <property type="entry name" value="SH3 Domains"/>
    <property type="match status" value="1"/>
</dbReference>
<dbReference type="InterPro" id="IPR036034">
    <property type="entry name" value="PDZ_sf"/>
</dbReference>
<dbReference type="CDD" id="cd00071">
    <property type="entry name" value="GMPK"/>
    <property type="match status" value="1"/>
</dbReference>
<evidence type="ECO:0000256" key="3">
    <source>
        <dbReference type="PROSITE-ProRule" id="PRU00192"/>
    </source>
</evidence>
<dbReference type="CDD" id="cd12034">
    <property type="entry name" value="SH3_MPP4"/>
    <property type="match status" value="1"/>
</dbReference>
<evidence type="ECO:0000259" key="7">
    <source>
        <dbReference type="PROSITE" id="PS50106"/>
    </source>
</evidence>
<proteinExistence type="inferred from homology"/>
<gene>
    <name evidence="9" type="primary">MPP4</name>
</gene>
<dbReference type="SMART" id="SM00326">
    <property type="entry name" value="SH3"/>
    <property type="match status" value="1"/>
</dbReference>
<feature type="domain" description="SH3" evidence="5">
    <location>
        <begin position="228"/>
        <end position="298"/>
    </location>
</feature>
<dbReference type="Proteomes" id="UP000000539">
    <property type="component" value="Chromosome 7"/>
</dbReference>
<dbReference type="PROSITE" id="PS50106">
    <property type="entry name" value="PDZ"/>
    <property type="match status" value="1"/>
</dbReference>
<dbReference type="GO" id="GO:0005912">
    <property type="term" value="C:adherens junction"/>
    <property type="evidence" value="ECO:0000318"/>
    <property type="project" value="GO_Central"/>
</dbReference>
<dbReference type="SUPFAM" id="SSF50156">
    <property type="entry name" value="PDZ domain-like"/>
    <property type="match status" value="1"/>
</dbReference>
<dbReference type="OrthoDB" id="65789at2759"/>
<dbReference type="InterPro" id="IPR050716">
    <property type="entry name" value="MAGUK"/>
</dbReference>
<dbReference type="PROSITE" id="PS50052">
    <property type="entry name" value="GUANYLATE_KINASE_2"/>
    <property type="match status" value="1"/>
</dbReference>
<dbReference type="InterPro" id="IPR001478">
    <property type="entry name" value="PDZ"/>
</dbReference>
<dbReference type="GO" id="GO:0005886">
    <property type="term" value="C:plasma membrane"/>
    <property type="evidence" value="ECO:0000318"/>
    <property type="project" value="GO_Central"/>
</dbReference>
<dbReference type="FunFam" id="3.30.63.10:FF:000002">
    <property type="entry name" value="Guanylate kinase 1"/>
    <property type="match status" value="1"/>
</dbReference>
<feature type="coiled-coil region" evidence="4">
    <location>
        <begin position="510"/>
        <end position="561"/>
    </location>
</feature>
<keyword evidence="2 3" id="KW-0728">SH3 domain</keyword>
<dbReference type="InterPro" id="IPR036028">
    <property type="entry name" value="SH3-like_dom_sf"/>
</dbReference>
<dbReference type="InterPro" id="IPR020590">
    <property type="entry name" value="Guanylate_kinase_CS"/>
</dbReference>
<evidence type="ECO:0000313" key="10">
    <source>
        <dbReference type="Proteomes" id="UP000000539"/>
    </source>
</evidence>
<dbReference type="Pfam" id="PF02828">
    <property type="entry name" value="L27"/>
    <property type="match status" value="1"/>
</dbReference>
<protein>
    <submittedName>
        <fullName evidence="9">MAGUK p55 scaffold protein 4</fullName>
    </submittedName>
</protein>
<dbReference type="PANTHER" id="PTHR23122">
    <property type="entry name" value="MEMBRANE-ASSOCIATED GUANYLATE KINASE MAGUK"/>
    <property type="match status" value="1"/>
</dbReference>
<dbReference type="GeneTree" id="ENSGT00940000156444"/>
<evidence type="ECO:0000256" key="2">
    <source>
        <dbReference type="ARBA" id="ARBA00022443"/>
    </source>
</evidence>